<evidence type="ECO:0000256" key="1">
    <source>
        <dbReference type="SAM" id="MobiDB-lite"/>
    </source>
</evidence>
<dbReference type="EMBL" id="JASSZA010000019">
    <property type="protein sequence ID" value="KAK2088254.1"/>
    <property type="molecule type" value="Genomic_DNA"/>
</dbReference>
<keyword evidence="3" id="KW-1185">Reference proteome</keyword>
<sequence length="185" mass="20791">MVGIMRSGPEASRPLRPTSSLTHTELSVELVGKQGVRQLSEVELAEGGNAVDVLQKGGARQLRDPLTVKLMPETTVSRRRKIQVRGVLLTWPCSSCPYSKVPTGGWNPLPQVLHWAFQRQNLTELPNKPVWQRRMLRLRQRHLGPQLPGTVCLQSVSSSYHAAAILLAVREHWKMWTKSQLLPIL</sequence>
<gene>
    <name evidence="2" type="ORF">P7K49_034161</name>
</gene>
<accession>A0ABQ9TUI2</accession>
<evidence type="ECO:0000313" key="3">
    <source>
        <dbReference type="Proteomes" id="UP001266305"/>
    </source>
</evidence>
<reference evidence="2 3" key="1">
    <citation type="submission" date="2023-05" db="EMBL/GenBank/DDBJ databases">
        <title>B98-5 Cell Line De Novo Hybrid Assembly: An Optical Mapping Approach.</title>
        <authorList>
            <person name="Kananen K."/>
            <person name="Auerbach J.A."/>
            <person name="Kautto E."/>
            <person name="Blachly J.S."/>
        </authorList>
    </citation>
    <scope>NUCLEOTIDE SEQUENCE [LARGE SCALE GENOMIC DNA]</scope>
    <source>
        <strain evidence="2">B95-8</strain>
        <tissue evidence="2">Cell line</tissue>
    </source>
</reference>
<protein>
    <submittedName>
        <fullName evidence="2">Uncharacterized protein</fullName>
    </submittedName>
</protein>
<feature type="region of interest" description="Disordered" evidence="1">
    <location>
        <begin position="1"/>
        <end position="21"/>
    </location>
</feature>
<dbReference type="Proteomes" id="UP001266305">
    <property type="component" value="Unassembled WGS sequence"/>
</dbReference>
<evidence type="ECO:0000313" key="2">
    <source>
        <dbReference type="EMBL" id="KAK2088254.1"/>
    </source>
</evidence>
<proteinExistence type="predicted"/>
<name>A0ABQ9TUI2_SAGOE</name>
<comment type="caution">
    <text evidence="2">The sequence shown here is derived from an EMBL/GenBank/DDBJ whole genome shotgun (WGS) entry which is preliminary data.</text>
</comment>
<organism evidence="2 3">
    <name type="scientific">Saguinus oedipus</name>
    <name type="common">Cotton-top tamarin</name>
    <name type="synonym">Oedipomidas oedipus</name>
    <dbReference type="NCBI Taxonomy" id="9490"/>
    <lineage>
        <taxon>Eukaryota</taxon>
        <taxon>Metazoa</taxon>
        <taxon>Chordata</taxon>
        <taxon>Craniata</taxon>
        <taxon>Vertebrata</taxon>
        <taxon>Euteleostomi</taxon>
        <taxon>Mammalia</taxon>
        <taxon>Eutheria</taxon>
        <taxon>Euarchontoglires</taxon>
        <taxon>Primates</taxon>
        <taxon>Haplorrhini</taxon>
        <taxon>Platyrrhini</taxon>
        <taxon>Cebidae</taxon>
        <taxon>Callitrichinae</taxon>
        <taxon>Saguinus</taxon>
    </lineage>
</organism>